<dbReference type="Gene3D" id="3.80.10.10">
    <property type="entry name" value="Ribonuclease Inhibitor"/>
    <property type="match status" value="1"/>
</dbReference>
<dbReference type="EMBL" id="JAKCXM010000529">
    <property type="protein sequence ID" value="KAJ0393105.1"/>
    <property type="molecule type" value="Genomic_DNA"/>
</dbReference>
<evidence type="ECO:0000313" key="3">
    <source>
        <dbReference type="Proteomes" id="UP001209570"/>
    </source>
</evidence>
<proteinExistence type="predicted"/>
<dbReference type="InterPro" id="IPR032675">
    <property type="entry name" value="LRR_dom_sf"/>
</dbReference>
<comment type="caution">
    <text evidence="2">The sequence shown here is derived from an EMBL/GenBank/DDBJ whole genome shotgun (WGS) entry which is preliminary data.</text>
</comment>
<accession>A0AAD5LTK8</accession>
<dbReference type="SUPFAM" id="SSF52058">
    <property type="entry name" value="L domain-like"/>
    <property type="match status" value="1"/>
</dbReference>
<reference evidence="2" key="1">
    <citation type="submission" date="2021-12" db="EMBL/GenBank/DDBJ databases">
        <title>Prjna785345.</title>
        <authorList>
            <person name="Rujirawat T."/>
            <person name="Krajaejun T."/>
        </authorList>
    </citation>
    <scope>NUCLEOTIDE SEQUENCE</scope>
    <source>
        <strain evidence="2">Pi057C3</strain>
    </source>
</reference>
<evidence type="ECO:0000256" key="1">
    <source>
        <dbReference type="SAM" id="Phobius"/>
    </source>
</evidence>
<keyword evidence="1" id="KW-0812">Transmembrane</keyword>
<evidence type="ECO:0000313" key="2">
    <source>
        <dbReference type="EMBL" id="KAJ0393105.1"/>
    </source>
</evidence>
<dbReference type="Proteomes" id="UP001209570">
    <property type="component" value="Unassembled WGS sequence"/>
</dbReference>
<keyword evidence="1" id="KW-0472">Membrane</keyword>
<sequence>MTTVMPRLSSHADGRVAVVAVAGDPRIRTQEGSLLTSQAPLPRRLSTAARAGGAELVARTASVIVSLQPVAFRGIRLAVIALHVLCGGFCLAAGLMYTYLPSTALAWFLKIYALTVDPRHFHNLAIPHYLLAIMHFYHALEPPSRWLWHRLRALLRREPLHSVVVQPAPRRRGGSTVSSTIASVPRLQQPPPTALRLAVISLRRGLRRLWRGVRRLVRVCSPESPYFNVLYLARELLEIALQTSQAYQMSCLVPRVTLNRFIVTLLVLNCWLTTGLYHVGRGRPELRLWCLASDVALDFVSAVLVPGYLALQYVQAFDTSTSMFPDARWYDDVWFMNFKNESSIVLFDSWLDVFSRFFFSLSLLASLRAIPRLVRPSASLPGLPASVSSLPAQRPKRSLVRTDAARALNALLVETLADSGRRNQRVIRAGHRLIAMLGTLVLIAHVTAEARPTPVACVLEVRPWFVWRPACSLVQISCRNGLQTANASTLSTIFSSLDDSTIAYLVIRHCPNVSMPPNLQRMPSLIGIKLYNSSIDEWSSDAALEKRYHPNMFFLLCVRTRFPTGELPDGLVSSSFPPLLRDIELVITNLRSLPENLHSRWPSGLLLLLEEGKFDHVPPTLFRMGVAQLSLNGNADISSLPVQLLTHPELLWLGLRGTAVAEFPAALMNNSWVHLDSIFLDKSNLSTLPAWMDDTFMRRVRVTAAGTPLCRSFSSSVYERDALQLDGSAGLMGVADPRLALLDCELPANLLVYPIALEETFP</sequence>
<gene>
    <name evidence="2" type="ORF">P43SY_007949</name>
</gene>
<keyword evidence="1" id="KW-1133">Transmembrane helix</keyword>
<name>A0AAD5LTK8_PYTIN</name>
<feature type="transmembrane region" description="Helical" evidence="1">
    <location>
        <begin position="77"/>
        <end position="100"/>
    </location>
</feature>
<organism evidence="2 3">
    <name type="scientific">Pythium insidiosum</name>
    <name type="common">Pythiosis disease agent</name>
    <dbReference type="NCBI Taxonomy" id="114742"/>
    <lineage>
        <taxon>Eukaryota</taxon>
        <taxon>Sar</taxon>
        <taxon>Stramenopiles</taxon>
        <taxon>Oomycota</taxon>
        <taxon>Peronosporomycetes</taxon>
        <taxon>Pythiales</taxon>
        <taxon>Pythiaceae</taxon>
        <taxon>Pythium</taxon>
    </lineage>
</organism>
<keyword evidence="3" id="KW-1185">Reference proteome</keyword>
<dbReference type="AlphaFoldDB" id="A0AAD5LTK8"/>
<protein>
    <submittedName>
        <fullName evidence="2">Uncharacterized protein</fullName>
    </submittedName>
</protein>